<dbReference type="PANTHER" id="PTHR32347">
    <property type="entry name" value="EFFLUX SYSTEM COMPONENT YKNX-RELATED"/>
    <property type="match status" value="1"/>
</dbReference>
<dbReference type="Gene3D" id="2.40.30.170">
    <property type="match status" value="1"/>
</dbReference>
<feature type="non-terminal residue" evidence="4">
    <location>
        <position position="290"/>
    </location>
</feature>
<feature type="coiled-coil region" evidence="3">
    <location>
        <begin position="132"/>
        <end position="166"/>
    </location>
</feature>
<protein>
    <submittedName>
        <fullName evidence="4">Uncharacterized protein</fullName>
    </submittedName>
</protein>
<dbReference type="EMBL" id="UINC01146829">
    <property type="protein sequence ID" value="SVD37781.1"/>
    <property type="molecule type" value="Genomic_DNA"/>
</dbReference>
<dbReference type="AlphaFoldDB" id="A0A382UVT1"/>
<evidence type="ECO:0000256" key="3">
    <source>
        <dbReference type="SAM" id="Coils"/>
    </source>
</evidence>
<proteinExistence type="predicted"/>
<organism evidence="4">
    <name type="scientific">marine metagenome</name>
    <dbReference type="NCBI Taxonomy" id="408172"/>
    <lineage>
        <taxon>unclassified sequences</taxon>
        <taxon>metagenomes</taxon>
        <taxon>ecological metagenomes</taxon>
    </lineage>
</organism>
<sequence>SASMDKAAALRALARLEVDFKRYEQKIKAFNEKSAKFSLTSSENSLSYVQEELKQLKKMYEADDITEETEEIIIKRAQHAVDRSLHYLERSRNITEATLKFSLPREYADMKDALTRNQLAAGKTNDTHEEKLNKLKLGLRRQTIDLKRAEEAHAKLEGDLEKMTIRATANGVLYYGKFVDGVWGGQKTVKSKLRKEGKLTSGEVFMTVVEIRPLQIQGSVAEKDLRKVAAGITGWATPTAELGHRVPVEVVSISSVPTAPGQYALTVGTQAADKGYLMPGMGCAVKLEVY</sequence>
<accession>A0A382UVT1</accession>
<reference evidence="4" key="1">
    <citation type="submission" date="2018-05" db="EMBL/GenBank/DDBJ databases">
        <authorList>
            <person name="Lanie J.A."/>
            <person name="Ng W.-L."/>
            <person name="Kazmierczak K.M."/>
            <person name="Andrzejewski T.M."/>
            <person name="Davidsen T.M."/>
            <person name="Wayne K.J."/>
            <person name="Tettelin H."/>
            <person name="Glass J.I."/>
            <person name="Rusch D."/>
            <person name="Podicherti R."/>
            <person name="Tsui H.-C.T."/>
            <person name="Winkler M.E."/>
        </authorList>
    </citation>
    <scope>NUCLEOTIDE SEQUENCE</scope>
</reference>
<evidence type="ECO:0000256" key="1">
    <source>
        <dbReference type="ARBA" id="ARBA00004196"/>
    </source>
</evidence>
<gene>
    <name evidence="4" type="ORF">METZ01_LOCUS390635</name>
</gene>
<dbReference type="PANTHER" id="PTHR32347:SF14">
    <property type="entry name" value="EFFLUX SYSTEM COMPONENT YKNX-RELATED"/>
    <property type="match status" value="1"/>
</dbReference>
<dbReference type="InterPro" id="IPR050465">
    <property type="entry name" value="UPF0194_transport"/>
</dbReference>
<comment type="subcellular location">
    <subcellularLocation>
        <location evidence="1">Cell envelope</location>
    </subcellularLocation>
</comment>
<keyword evidence="2 3" id="KW-0175">Coiled coil</keyword>
<evidence type="ECO:0000313" key="4">
    <source>
        <dbReference type="EMBL" id="SVD37781.1"/>
    </source>
</evidence>
<evidence type="ECO:0000256" key="2">
    <source>
        <dbReference type="ARBA" id="ARBA00023054"/>
    </source>
</evidence>
<feature type="non-terminal residue" evidence="4">
    <location>
        <position position="1"/>
    </location>
</feature>
<feature type="coiled-coil region" evidence="3">
    <location>
        <begin position="6"/>
        <end position="33"/>
    </location>
</feature>
<dbReference type="GO" id="GO:0030313">
    <property type="term" value="C:cell envelope"/>
    <property type="evidence" value="ECO:0007669"/>
    <property type="project" value="UniProtKB-SubCell"/>
</dbReference>
<name>A0A382UVT1_9ZZZZ</name>